<evidence type="ECO:0000313" key="2">
    <source>
        <dbReference type="EMBL" id="TXL63540.1"/>
    </source>
</evidence>
<dbReference type="OrthoDB" id="5298576at2"/>
<evidence type="ECO:0000259" key="1">
    <source>
        <dbReference type="Pfam" id="PF09361"/>
    </source>
</evidence>
<name>A0A5C8NR39_9BURK</name>
<dbReference type="InterPro" id="IPR018968">
    <property type="entry name" value="Phasin"/>
</dbReference>
<organism evidence="2 3">
    <name type="scientific">Zeimonas arvi</name>
    <dbReference type="NCBI Taxonomy" id="2498847"/>
    <lineage>
        <taxon>Bacteria</taxon>
        <taxon>Pseudomonadati</taxon>
        <taxon>Pseudomonadota</taxon>
        <taxon>Betaproteobacteria</taxon>
        <taxon>Burkholderiales</taxon>
        <taxon>Burkholderiaceae</taxon>
        <taxon>Zeimonas</taxon>
    </lineage>
</organism>
<dbReference type="NCBIfam" id="TIGR01841">
    <property type="entry name" value="phasin"/>
    <property type="match status" value="1"/>
</dbReference>
<dbReference type="Proteomes" id="UP000321548">
    <property type="component" value="Unassembled WGS sequence"/>
</dbReference>
<accession>A0A5C8NR39</accession>
<dbReference type="AlphaFoldDB" id="A0A5C8NR39"/>
<comment type="caution">
    <text evidence="2">The sequence shown here is derived from an EMBL/GenBank/DDBJ whole genome shotgun (WGS) entry which is preliminary data.</text>
</comment>
<evidence type="ECO:0000313" key="3">
    <source>
        <dbReference type="Proteomes" id="UP000321548"/>
    </source>
</evidence>
<proteinExistence type="predicted"/>
<protein>
    <submittedName>
        <fullName evidence="2">Phasin family protein</fullName>
    </submittedName>
</protein>
<feature type="domain" description="Phasin" evidence="1">
    <location>
        <begin position="22"/>
        <end position="121"/>
    </location>
</feature>
<dbReference type="Pfam" id="PF09361">
    <property type="entry name" value="Phasin_2"/>
    <property type="match status" value="1"/>
</dbReference>
<dbReference type="EMBL" id="VDUY01000008">
    <property type="protein sequence ID" value="TXL63540.1"/>
    <property type="molecule type" value="Genomic_DNA"/>
</dbReference>
<keyword evidence="3" id="KW-1185">Reference proteome</keyword>
<dbReference type="InterPro" id="IPR010127">
    <property type="entry name" value="Phasin_subfam-1"/>
</dbReference>
<sequence length="195" mass="20664">MHKCIDPKVQPYMEALMISTPEQFVQLHKSALDSFQAAALASMEGIEKLAELNMQAARASIDESTEVVKSLIEAKDVKAFADLASTGAQPAAEKFAAYAKHVFEITSATNAELVKLVEKQFADSNKQLYSAIDAMARNAPAGSEGVVNMVKQAVSSANTAFDQVSKATKQVVELAEANMAAAAKSSPVRAAKKAA</sequence>
<gene>
    <name evidence="2" type="ORF">FHP08_17015</name>
</gene>
<reference evidence="2 3" key="1">
    <citation type="submission" date="2019-06" db="EMBL/GenBank/DDBJ databases">
        <title>Quisquiliibacterium sp. nov., isolated from a maize field.</title>
        <authorList>
            <person name="Lin S.-Y."/>
            <person name="Tsai C.-F."/>
            <person name="Young C.-C."/>
        </authorList>
    </citation>
    <scope>NUCLEOTIDE SEQUENCE [LARGE SCALE GENOMIC DNA]</scope>
    <source>
        <strain evidence="2 3">CC-CFT501</strain>
    </source>
</reference>